<feature type="region of interest" description="Disordered" evidence="1">
    <location>
        <begin position="151"/>
        <end position="248"/>
    </location>
</feature>
<feature type="region of interest" description="Disordered" evidence="1">
    <location>
        <begin position="472"/>
        <end position="495"/>
    </location>
</feature>
<feature type="compositionally biased region" description="Low complexity" evidence="1">
    <location>
        <begin position="406"/>
        <end position="430"/>
    </location>
</feature>
<keyword evidence="3" id="KW-1185">Reference proteome</keyword>
<feature type="region of interest" description="Disordered" evidence="1">
    <location>
        <begin position="34"/>
        <end position="56"/>
    </location>
</feature>
<keyword evidence="2" id="KW-0732">Signal</keyword>
<feature type="compositionally biased region" description="Polar residues" evidence="1">
    <location>
        <begin position="237"/>
        <end position="248"/>
    </location>
</feature>
<dbReference type="KEGG" id="ccin:107270472"/>
<feature type="compositionally biased region" description="Polar residues" evidence="1">
    <location>
        <begin position="302"/>
        <end position="320"/>
    </location>
</feature>
<dbReference type="GeneID" id="107270472"/>
<dbReference type="AlphaFoldDB" id="A0AAJ7FNU4"/>
<feature type="region of interest" description="Disordered" evidence="1">
    <location>
        <begin position="283"/>
        <end position="320"/>
    </location>
</feature>
<feature type="chain" id="PRO_5042584674" evidence="2">
    <location>
        <begin position="23"/>
        <end position="515"/>
    </location>
</feature>
<evidence type="ECO:0000256" key="2">
    <source>
        <dbReference type="SAM" id="SignalP"/>
    </source>
</evidence>
<dbReference type="Proteomes" id="UP000694920">
    <property type="component" value="Unplaced"/>
</dbReference>
<name>A0AAJ7FNU4_CEPCN</name>
<evidence type="ECO:0000313" key="4">
    <source>
        <dbReference type="RefSeq" id="XP_015601000.1"/>
    </source>
</evidence>
<feature type="signal peptide" evidence="2">
    <location>
        <begin position="1"/>
        <end position="22"/>
    </location>
</feature>
<feature type="compositionally biased region" description="Low complexity" evidence="1">
    <location>
        <begin position="341"/>
        <end position="371"/>
    </location>
</feature>
<organism evidence="3 4">
    <name type="scientific">Cephus cinctus</name>
    <name type="common">Wheat stem sawfly</name>
    <dbReference type="NCBI Taxonomy" id="211228"/>
    <lineage>
        <taxon>Eukaryota</taxon>
        <taxon>Metazoa</taxon>
        <taxon>Ecdysozoa</taxon>
        <taxon>Arthropoda</taxon>
        <taxon>Hexapoda</taxon>
        <taxon>Insecta</taxon>
        <taxon>Pterygota</taxon>
        <taxon>Neoptera</taxon>
        <taxon>Endopterygota</taxon>
        <taxon>Hymenoptera</taxon>
        <taxon>Cephoidea</taxon>
        <taxon>Cephidae</taxon>
        <taxon>Cephus</taxon>
    </lineage>
</organism>
<feature type="compositionally biased region" description="Polar residues" evidence="1">
    <location>
        <begin position="372"/>
        <end position="405"/>
    </location>
</feature>
<feature type="compositionally biased region" description="Polar residues" evidence="1">
    <location>
        <begin position="432"/>
        <end position="445"/>
    </location>
</feature>
<sequence length="515" mass="53715">MAKCTVKIIFCVLSVTWIISYADDRIHFNEEDERRWNTPPELTPEPAGKGRLKDSSPQARFLPFSATFSLSAGDRNSHSLTLGGNRDGLSLSQSASQAEGSLVNGGSALSASQSASFSAGLSGISAADSNAFNLNHPLFGGTSEANSNSFSIGDANASSHGKVENGQAVSGAQSSVGNSASGAASGAQSAAGNGQASSGAESTAFQNAGHGQGRPTWTNIGPNYEVHDFGHHRRPSSVPSNNPTFVTGQRPQKWVANNHRGPIRLEVEPNGRWENRRPEIHVLNHGQRGPRPGRPVWPVRNCGNSESRRQASNSKFGNYYDSNSACGNNLANERPEVQISAASASSGASSMGNGFSFSQSSSQSQNGPNGPFSSTSNQVQTSGNAQGFSQGASAALGQNANGQTDASFSSSAISGSSQGNGQSVGSAASGNRGESSRGQVNNQASGIGMVHGTANAGSVSFVRFPAERNQDIPREFVRSQPARDNQENRAKKKNRNPIDTIITEISDSVAELFDI</sequence>
<gene>
    <name evidence="4" type="primary">LOC107270472</name>
</gene>
<feature type="compositionally biased region" description="Low complexity" evidence="1">
    <location>
        <begin position="168"/>
        <end position="200"/>
    </location>
</feature>
<accession>A0AAJ7FNU4</accession>
<protein>
    <submittedName>
        <fullName evidence="4">P17/29C-like protein DDB_G0287399</fullName>
    </submittedName>
</protein>
<feature type="region of interest" description="Disordered" evidence="1">
    <location>
        <begin position="341"/>
        <end position="451"/>
    </location>
</feature>
<dbReference type="RefSeq" id="XP_015601000.1">
    <property type="nucleotide sequence ID" value="XM_015745514.2"/>
</dbReference>
<evidence type="ECO:0000256" key="1">
    <source>
        <dbReference type="SAM" id="MobiDB-lite"/>
    </source>
</evidence>
<proteinExistence type="predicted"/>
<evidence type="ECO:0000313" key="3">
    <source>
        <dbReference type="Proteomes" id="UP000694920"/>
    </source>
</evidence>
<reference evidence="4" key="1">
    <citation type="submission" date="2025-08" db="UniProtKB">
        <authorList>
            <consortium name="RefSeq"/>
        </authorList>
    </citation>
    <scope>IDENTIFICATION</scope>
</reference>